<dbReference type="SUPFAM" id="SSF52833">
    <property type="entry name" value="Thioredoxin-like"/>
    <property type="match status" value="1"/>
</dbReference>
<dbReference type="Gene3D" id="3.40.30.10">
    <property type="entry name" value="Glutaredoxin"/>
    <property type="match status" value="1"/>
</dbReference>
<dbReference type="CDD" id="cd02955">
    <property type="entry name" value="SSP411"/>
    <property type="match status" value="1"/>
</dbReference>
<evidence type="ECO:0000313" key="2">
    <source>
        <dbReference type="EMBL" id="WOO41738.1"/>
    </source>
</evidence>
<accession>A0AAQ3QRW9</accession>
<dbReference type="Pfam" id="PF03190">
    <property type="entry name" value="Thioredox_DsbH"/>
    <property type="match status" value="1"/>
</dbReference>
<feature type="domain" description="Spermatogenesis-associated protein 20-like TRX" evidence="1">
    <location>
        <begin position="3"/>
        <end position="165"/>
    </location>
</feature>
<dbReference type="Gene3D" id="1.50.10.10">
    <property type="match status" value="1"/>
</dbReference>
<proteinExistence type="predicted"/>
<dbReference type="PANTHER" id="PTHR42899">
    <property type="entry name" value="SPERMATOGENESIS-ASSOCIATED PROTEIN 20"/>
    <property type="match status" value="1"/>
</dbReference>
<dbReference type="InterPro" id="IPR024705">
    <property type="entry name" value="Ssp411"/>
</dbReference>
<keyword evidence="3" id="KW-1185">Reference proteome</keyword>
<reference evidence="2 3" key="1">
    <citation type="submission" date="2023-10" db="EMBL/GenBank/DDBJ databases">
        <title>Rubellicoccus peritrichatus gen. nov., sp. nov., isolated from an algae of coral reef tank.</title>
        <authorList>
            <person name="Luo J."/>
        </authorList>
    </citation>
    <scope>NUCLEOTIDE SEQUENCE [LARGE SCALE GENOMIC DNA]</scope>
    <source>
        <strain evidence="2 3">CR14</strain>
    </source>
</reference>
<dbReference type="EMBL" id="CP136920">
    <property type="protein sequence ID" value="WOO41738.1"/>
    <property type="molecule type" value="Genomic_DNA"/>
</dbReference>
<evidence type="ECO:0000313" key="3">
    <source>
        <dbReference type="Proteomes" id="UP001304300"/>
    </source>
</evidence>
<dbReference type="PIRSF" id="PIRSF006402">
    <property type="entry name" value="UCP006402_thioredoxin"/>
    <property type="match status" value="1"/>
</dbReference>
<sequence length="667" mass="75062">MSKNRLADESSLYLKQHAENPVNWYPWGEEAWAAAREQDKPVIISIGYSACHWCHVMAHESFEDEYIAGLMNEHFICIKVDREERPDVDQIYMDAIQMINGHGGWPLNAFCLPDGRPFFGGTYFPPEDRGQGIIPWPQLLMRISDHYKRNRKDLEENADNIVKNMAHSNTPMGATGEAIGNEALIEAAQGILSQYDSEWGGFGKAPKFPPSMTLDFLLAARSTKAVESNSALAASIDKSVRHTLDAMAHGGIYDQIGGGFARYSVDEYWLIPHFEKMLYDNALLIDIYSKAWMRYRDPLYKAIVEECIGWLEREMKAPDGGFYASIDAQSEGEEGKYYVWIPEELVEILGKEDAAKFADIYGITEKGNFEHGTSNPALVYKAIEKRDSMASQREKMLAARDKRTPPGKDNKRLLSWNSMVVRALAEAGFAFQKPEWIVLARETADWLWENLRDEYGRFYTVYYTEGAQHMANLDDYAHYIEALLAVAAKIDTIDPGAAQSYIDKAEAVTATVMEQFQDKREAGFFFVSADHEELITRKKDWFDNARPTGNSSMVHVLSALYTLTGKEKYIKELGELKKGYPGIAERAPSAVAHALSGITQDAMGIAVVKTKGDYSLTDLSAQLSEKPWRETYLITTDDEAQPEGFQLCVGVQCLPPETEPEAVVELL</sequence>
<dbReference type="InterPro" id="IPR036249">
    <property type="entry name" value="Thioredoxin-like_sf"/>
</dbReference>
<dbReference type="Proteomes" id="UP001304300">
    <property type="component" value="Chromosome"/>
</dbReference>
<dbReference type="PANTHER" id="PTHR42899:SF1">
    <property type="entry name" value="SPERMATOGENESIS-ASSOCIATED PROTEIN 20"/>
    <property type="match status" value="1"/>
</dbReference>
<dbReference type="KEGG" id="puo:RZN69_01460"/>
<dbReference type="InterPro" id="IPR012341">
    <property type="entry name" value="6hp_glycosidase-like_sf"/>
</dbReference>
<dbReference type="SUPFAM" id="SSF48208">
    <property type="entry name" value="Six-hairpin glycosidases"/>
    <property type="match status" value="1"/>
</dbReference>
<dbReference type="AlphaFoldDB" id="A0AAQ3QRW9"/>
<dbReference type="InterPro" id="IPR004879">
    <property type="entry name" value="Ssp411-like_TRX"/>
</dbReference>
<gene>
    <name evidence="2" type="ORF">RZN69_01460</name>
</gene>
<organism evidence="2 3">
    <name type="scientific">Rubellicoccus peritrichatus</name>
    <dbReference type="NCBI Taxonomy" id="3080537"/>
    <lineage>
        <taxon>Bacteria</taxon>
        <taxon>Pseudomonadati</taxon>
        <taxon>Verrucomicrobiota</taxon>
        <taxon>Opitutia</taxon>
        <taxon>Puniceicoccales</taxon>
        <taxon>Cerasicoccaceae</taxon>
        <taxon>Rubellicoccus</taxon>
    </lineage>
</organism>
<name>A0AAQ3QRW9_9BACT</name>
<protein>
    <submittedName>
        <fullName evidence="2">Thioredoxin domain-containing protein</fullName>
    </submittedName>
</protein>
<evidence type="ECO:0000259" key="1">
    <source>
        <dbReference type="Pfam" id="PF03190"/>
    </source>
</evidence>
<dbReference type="InterPro" id="IPR008928">
    <property type="entry name" value="6-hairpin_glycosidase_sf"/>
</dbReference>
<dbReference type="RefSeq" id="WP_317834222.1">
    <property type="nucleotide sequence ID" value="NZ_CP136920.1"/>
</dbReference>
<dbReference type="GO" id="GO:0005975">
    <property type="term" value="P:carbohydrate metabolic process"/>
    <property type="evidence" value="ECO:0007669"/>
    <property type="project" value="InterPro"/>
</dbReference>